<proteinExistence type="predicted"/>
<dbReference type="Proteomes" id="UP000663850">
    <property type="component" value="Unassembled WGS sequence"/>
</dbReference>
<dbReference type="SUPFAM" id="SSF51126">
    <property type="entry name" value="Pectin lyase-like"/>
    <property type="match status" value="1"/>
</dbReference>
<dbReference type="AlphaFoldDB" id="A0A8H3CD71"/>
<organism evidence="1 2">
    <name type="scientific">Rhizoctonia solani</name>
    <dbReference type="NCBI Taxonomy" id="456999"/>
    <lineage>
        <taxon>Eukaryota</taxon>
        <taxon>Fungi</taxon>
        <taxon>Dikarya</taxon>
        <taxon>Basidiomycota</taxon>
        <taxon>Agaricomycotina</taxon>
        <taxon>Agaricomycetes</taxon>
        <taxon>Cantharellales</taxon>
        <taxon>Ceratobasidiaceae</taxon>
        <taxon>Rhizoctonia</taxon>
    </lineage>
</organism>
<dbReference type="InterPro" id="IPR011050">
    <property type="entry name" value="Pectin_lyase_fold/virulence"/>
</dbReference>
<protein>
    <submittedName>
        <fullName evidence="1">Uncharacterized protein</fullName>
    </submittedName>
</protein>
<dbReference type="EMBL" id="CAJMWZ010003667">
    <property type="protein sequence ID" value="CAE6477390.1"/>
    <property type="molecule type" value="Genomic_DNA"/>
</dbReference>
<feature type="non-terminal residue" evidence="1">
    <location>
        <position position="1"/>
    </location>
</feature>
<sequence length="183" mass="19873">PRLEGPNLRKAGSVVTSTVPMCAQTIKIVANQWIFDGLRVGRLRDLNFMTTRHLFVVDYAAGASNVQLSNITFFDWRGSVNHGGNRGAVVMVGSETNPPVNINVKNFSFWTVNANKVVDRCSSTYGGGSCIKELPPNASPTKYTTVSVTATAAPVGWVKPQAPWGVPPYNLYNPIPVPEATFY</sequence>
<dbReference type="InterPro" id="IPR012334">
    <property type="entry name" value="Pectin_lyas_fold"/>
</dbReference>
<reference evidence="1" key="1">
    <citation type="submission" date="2021-01" db="EMBL/GenBank/DDBJ databases">
        <authorList>
            <person name="Kaushik A."/>
        </authorList>
    </citation>
    <scope>NUCLEOTIDE SEQUENCE</scope>
    <source>
        <strain evidence="1">Type strain: AG8-Rh-89/</strain>
    </source>
</reference>
<gene>
    <name evidence="1" type="ORF">RDB_LOCUS70484</name>
</gene>
<name>A0A8H3CD71_9AGAM</name>
<dbReference type="Gene3D" id="2.160.20.10">
    <property type="entry name" value="Single-stranded right-handed beta-helix, Pectin lyase-like"/>
    <property type="match status" value="1"/>
</dbReference>
<comment type="caution">
    <text evidence="1">The sequence shown here is derived from an EMBL/GenBank/DDBJ whole genome shotgun (WGS) entry which is preliminary data.</text>
</comment>
<accession>A0A8H3CD71</accession>
<evidence type="ECO:0000313" key="1">
    <source>
        <dbReference type="EMBL" id="CAE6477390.1"/>
    </source>
</evidence>
<evidence type="ECO:0000313" key="2">
    <source>
        <dbReference type="Proteomes" id="UP000663850"/>
    </source>
</evidence>